<feature type="transmembrane region" description="Helical" evidence="7">
    <location>
        <begin position="245"/>
        <end position="263"/>
    </location>
</feature>
<evidence type="ECO:0000313" key="9">
    <source>
        <dbReference type="EMBL" id="KAK0655024.1"/>
    </source>
</evidence>
<feature type="transmembrane region" description="Helical" evidence="7">
    <location>
        <begin position="128"/>
        <end position="152"/>
    </location>
</feature>
<reference evidence="9" key="1">
    <citation type="submission" date="2023-06" db="EMBL/GenBank/DDBJ databases">
        <title>Genome-scale phylogeny and comparative genomics of the fungal order Sordariales.</title>
        <authorList>
            <consortium name="Lawrence Berkeley National Laboratory"/>
            <person name="Hensen N."/>
            <person name="Bonometti L."/>
            <person name="Westerberg I."/>
            <person name="Brannstrom I.O."/>
            <person name="Guillou S."/>
            <person name="Cros-Aarteil S."/>
            <person name="Calhoun S."/>
            <person name="Haridas S."/>
            <person name="Kuo A."/>
            <person name="Mondo S."/>
            <person name="Pangilinan J."/>
            <person name="Riley R."/>
            <person name="Labutti K."/>
            <person name="Andreopoulos B."/>
            <person name="Lipzen A."/>
            <person name="Chen C."/>
            <person name="Yanf M."/>
            <person name="Daum C."/>
            <person name="Ng V."/>
            <person name="Clum A."/>
            <person name="Steindorff A."/>
            <person name="Ohm R."/>
            <person name="Martin F."/>
            <person name="Silar P."/>
            <person name="Natvig D."/>
            <person name="Lalanne C."/>
            <person name="Gautier V."/>
            <person name="Ament-Velasquez S.L."/>
            <person name="Kruys A."/>
            <person name="Hutchinson M.I."/>
            <person name="Powell A.J."/>
            <person name="Barry K."/>
            <person name="Miller A.N."/>
            <person name="Grigoriev I.V."/>
            <person name="Debuchy R."/>
            <person name="Gladieux P."/>
            <person name="Thoren M.H."/>
            <person name="Johannesson H."/>
        </authorList>
    </citation>
    <scope>NUCLEOTIDE SEQUENCE</scope>
    <source>
        <strain evidence="9">SMH2532-1</strain>
    </source>
</reference>
<comment type="similarity">
    <text evidence="5">Belongs to the SAT4 family.</text>
</comment>
<dbReference type="EMBL" id="JAULSV010000001">
    <property type="protein sequence ID" value="KAK0655024.1"/>
    <property type="molecule type" value="Genomic_DNA"/>
</dbReference>
<dbReference type="InterPro" id="IPR052337">
    <property type="entry name" value="SAT4-like"/>
</dbReference>
<sequence length="366" mass="40973">MADSSSDTTASQAMPSPLPTSPLPPPGFPPIRTGFAPIGVPWGTDRDYSRDIMISAVVTAFVGTVFVIGRFYTRRVIISVLNWEDWLIVAAQVFSIGMCAAFVTQAWLGHGQHANLIPVENFTPMAKAGWVAILLYGLSLWCSQVSILLLFLRIWTFPRVNRAAFYLLIVVMIYNILVIVTVLTACVPLRAFWDFELQFSGTAYCHAKVIWWLNTYLHVVSDFLIYMIPMPVIVRARFPKRQKTLLFVLFAFGFFVCLVSIIRTYMLSITAQTNDFTFDNTAIAFWSCVETNATVCVACIMTFKPLLTRWFPNLVERPGQGNPLSLGRVPTIGSRPMRVSPVGLQRSTIASVRRSSHEIVVDVKGD</sequence>
<accession>A0AA40CZQ1</accession>
<feature type="transmembrane region" description="Helical" evidence="7">
    <location>
        <begin position="85"/>
        <end position="108"/>
    </location>
</feature>
<protein>
    <recommendedName>
        <fullName evidence="8">Rhodopsin domain-containing protein</fullName>
    </recommendedName>
</protein>
<dbReference type="Pfam" id="PF20684">
    <property type="entry name" value="Fung_rhodopsin"/>
    <property type="match status" value="1"/>
</dbReference>
<organism evidence="9 10">
    <name type="scientific">Cercophora newfieldiana</name>
    <dbReference type="NCBI Taxonomy" id="92897"/>
    <lineage>
        <taxon>Eukaryota</taxon>
        <taxon>Fungi</taxon>
        <taxon>Dikarya</taxon>
        <taxon>Ascomycota</taxon>
        <taxon>Pezizomycotina</taxon>
        <taxon>Sordariomycetes</taxon>
        <taxon>Sordariomycetidae</taxon>
        <taxon>Sordariales</taxon>
        <taxon>Lasiosphaeriaceae</taxon>
        <taxon>Cercophora</taxon>
    </lineage>
</organism>
<keyword evidence="10" id="KW-1185">Reference proteome</keyword>
<evidence type="ECO:0000256" key="2">
    <source>
        <dbReference type="ARBA" id="ARBA00022692"/>
    </source>
</evidence>
<dbReference type="AlphaFoldDB" id="A0AA40CZQ1"/>
<gene>
    <name evidence="9" type="ORF">B0T16DRAFT_3230</name>
</gene>
<evidence type="ECO:0000256" key="4">
    <source>
        <dbReference type="ARBA" id="ARBA00023136"/>
    </source>
</evidence>
<dbReference type="Proteomes" id="UP001174936">
    <property type="component" value="Unassembled WGS sequence"/>
</dbReference>
<feature type="region of interest" description="Disordered" evidence="6">
    <location>
        <begin position="1"/>
        <end position="23"/>
    </location>
</feature>
<dbReference type="PANTHER" id="PTHR33048:SF47">
    <property type="entry name" value="INTEGRAL MEMBRANE PROTEIN-RELATED"/>
    <property type="match status" value="1"/>
</dbReference>
<name>A0AA40CZQ1_9PEZI</name>
<dbReference type="InterPro" id="IPR049326">
    <property type="entry name" value="Rhodopsin_dom_fungi"/>
</dbReference>
<evidence type="ECO:0000256" key="7">
    <source>
        <dbReference type="SAM" id="Phobius"/>
    </source>
</evidence>
<evidence type="ECO:0000256" key="3">
    <source>
        <dbReference type="ARBA" id="ARBA00022989"/>
    </source>
</evidence>
<feature type="compositionally biased region" description="Low complexity" evidence="6">
    <location>
        <begin position="1"/>
        <end position="11"/>
    </location>
</feature>
<comment type="caution">
    <text evidence="9">The sequence shown here is derived from an EMBL/GenBank/DDBJ whole genome shotgun (WGS) entry which is preliminary data.</text>
</comment>
<evidence type="ECO:0000259" key="8">
    <source>
        <dbReference type="Pfam" id="PF20684"/>
    </source>
</evidence>
<feature type="transmembrane region" description="Helical" evidence="7">
    <location>
        <begin position="52"/>
        <end position="73"/>
    </location>
</feature>
<feature type="transmembrane region" description="Helical" evidence="7">
    <location>
        <begin position="283"/>
        <end position="303"/>
    </location>
</feature>
<evidence type="ECO:0000313" key="10">
    <source>
        <dbReference type="Proteomes" id="UP001174936"/>
    </source>
</evidence>
<evidence type="ECO:0000256" key="1">
    <source>
        <dbReference type="ARBA" id="ARBA00004141"/>
    </source>
</evidence>
<proteinExistence type="inferred from homology"/>
<keyword evidence="3 7" id="KW-1133">Transmembrane helix</keyword>
<evidence type="ECO:0000256" key="5">
    <source>
        <dbReference type="ARBA" id="ARBA00038359"/>
    </source>
</evidence>
<dbReference type="GO" id="GO:0016020">
    <property type="term" value="C:membrane"/>
    <property type="evidence" value="ECO:0007669"/>
    <property type="project" value="UniProtKB-SubCell"/>
</dbReference>
<keyword evidence="2 7" id="KW-0812">Transmembrane</keyword>
<feature type="transmembrane region" description="Helical" evidence="7">
    <location>
        <begin position="211"/>
        <end position="233"/>
    </location>
</feature>
<feature type="domain" description="Rhodopsin" evidence="8">
    <location>
        <begin position="70"/>
        <end position="309"/>
    </location>
</feature>
<evidence type="ECO:0000256" key="6">
    <source>
        <dbReference type="SAM" id="MobiDB-lite"/>
    </source>
</evidence>
<dbReference type="PANTHER" id="PTHR33048">
    <property type="entry name" value="PTH11-LIKE INTEGRAL MEMBRANE PROTEIN (AFU_ORTHOLOGUE AFUA_5G11245)"/>
    <property type="match status" value="1"/>
</dbReference>
<comment type="subcellular location">
    <subcellularLocation>
        <location evidence="1">Membrane</location>
        <topology evidence="1">Multi-pass membrane protein</topology>
    </subcellularLocation>
</comment>
<keyword evidence="4 7" id="KW-0472">Membrane</keyword>
<feature type="transmembrane region" description="Helical" evidence="7">
    <location>
        <begin position="164"/>
        <end position="191"/>
    </location>
</feature>